<protein>
    <submittedName>
        <fullName evidence="2">TIGR04197 family type VII secretion effector</fullName>
    </submittedName>
</protein>
<evidence type="ECO:0000313" key="3">
    <source>
        <dbReference type="Proteomes" id="UP000522007"/>
    </source>
</evidence>
<name>A0A7X0T610_LISWE</name>
<gene>
    <name evidence="2" type="ORF">HB853_09795</name>
</gene>
<proteinExistence type="predicted"/>
<dbReference type="NCBIfam" id="TIGR04197">
    <property type="entry name" value="T7SS_SACOL2603"/>
    <property type="match status" value="1"/>
</dbReference>
<feature type="compositionally biased region" description="Polar residues" evidence="1">
    <location>
        <begin position="28"/>
        <end position="49"/>
    </location>
</feature>
<organism evidence="2 3">
    <name type="scientific">Listeria welshimeri</name>
    <dbReference type="NCBI Taxonomy" id="1643"/>
    <lineage>
        <taxon>Bacteria</taxon>
        <taxon>Bacillati</taxon>
        <taxon>Bacillota</taxon>
        <taxon>Bacilli</taxon>
        <taxon>Bacillales</taxon>
        <taxon>Listeriaceae</taxon>
        <taxon>Listeria</taxon>
    </lineage>
</organism>
<accession>A0A7X0T610</accession>
<reference evidence="2 3" key="1">
    <citation type="submission" date="2020-03" db="EMBL/GenBank/DDBJ databases">
        <title>Soil Listeria distribution.</title>
        <authorList>
            <person name="Liao J."/>
            <person name="Wiedmann M."/>
        </authorList>
    </citation>
    <scope>NUCLEOTIDE SEQUENCE [LARGE SCALE GENOMIC DNA]</scope>
    <source>
        <strain evidence="2 3">FSL L7-1829</strain>
    </source>
</reference>
<comment type="caution">
    <text evidence="2">The sequence shown here is derived from an EMBL/GenBank/DDBJ whole genome shotgun (WGS) entry which is preliminary data.</text>
</comment>
<evidence type="ECO:0000313" key="2">
    <source>
        <dbReference type="EMBL" id="MBC1323239.1"/>
    </source>
</evidence>
<feature type="region of interest" description="Disordered" evidence="1">
    <location>
        <begin position="1"/>
        <end position="49"/>
    </location>
</feature>
<dbReference type="InterPro" id="IPR021477">
    <property type="entry name" value="TVIIS_effector_SACOL2603_fam"/>
</dbReference>
<dbReference type="EMBL" id="JAAROP010000010">
    <property type="protein sequence ID" value="MBC1323239.1"/>
    <property type="molecule type" value="Genomic_DNA"/>
</dbReference>
<sequence>MFQSSLTTAQKNATRLSGAAQKLKEKQNGQTDNRTTLRGNREAQTNFKQTQNIVSSYSQALEKTVETIHQVANEFEAMDQSLSQKINF</sequence>
<dbReference type="Proteomes" id="UP000522007">
    <property type="component" value="Unassembled WGS sequence"/>
</dbReference>
<dbReference type="AlphaFoldDB" id="A0A7X0T610"/>
<evidence type="ECO:0000256" key="1">
    <source>
        <dbReference type="SAM" id="MobiDB-lite"/>
    </source>
</evidence>
<feature type="compositionally biased region" description="Polar residues" evidence="1">
    <location>
        <begin position="1"/>
        <end position="15"/>
    </location>
</feature>